<accession>A0A2N7WJK6</accession>
<dbReference type="STRING" id="863227.GCA_000373005_04687"/>
<dbReference type="RefSeq" id="WP_018443300.1">
    <property type="nucleotide sequence ID" value="NZ_KB890204.1"/>
</dbReference>
<reference evidence="2 3" key="1">
    <citation type="submission" date="2018-01" db="EMBL/GenBank/DDBJ databases">
        <title>Whole genome analyses suggest that Burkholderia sensu lato contains two further novel genera in the rhizoxinica-symbiotica group Mycetohabitans gen. nov., and Trinickia gen. nov.: implications for the evolution of diazotrophy and nodulation in the Burkholderiaceae.</title>
        <authorList>
            <person name="Estrada-de los Santos P."/>
            <person name="Palmer M."/>
            <person name="Chavez-Ramirez B."/>
            <person name="Beukes C."/>
            <person name="Steenkamp E.T."/>
            <person name="Hirsch A.M."/>
            <person name="Manyaka P."/>
            <person name="Maluk M."/>
            <person name="Lafos M."/>
            <person name="Crook M."/>
            <person name="Gross E."/>
            <person name="Simon M.F."/>
            <person name="Bueno dos Reis Junior F."/>
            <person name="Poole P.S."/>
            <person name="Venter S.N."/>
            <person name="James E.K."/>
        </authorList>
    </citation>
    <scope>NUCLEOTIDE SEQUENCE [LARGE SCALE GENOMIC DNA]</scope>
    <source>
        <strain evidence="2 3">JPY 581</strain>
    </source>
</reference>
<dbReference type="AlphaFoldDB" id="A0A2N7WJK6"/>
<feature type="region of interest" description="Disordered" evidence="1">
    <location>
        <begin position="1"/>
        <end position="46"/>
    </location>
</feature>
<evidence type="ECO:0000313" key="2">
    <source>
        <dbReference type="EMBL" id="PMS29646.1"/>
    </source>
</evidence>
<evidence type="ECO:0000256" key="1">
    <source>
        <dbReference type="SAM" id="MobiDB-lite"/>
    </source>
</evidence>
<proteinExistence type="predicted"/>
<evidence type="ECO:0000313" key="3">
    <source>
        <dbReference type="Proteomes" id="UP000235777"/>
    </source>
</evidence>
<dbReference type="EMBL" id="PNYC01000040">
    <property type="protein sequence ID" value="PMS29646.1"/>
    <property type="molecule type" value="Genomic_DNA"/>
</dbReference>
<organism evidence="2 3">
    <name type="scientific">Trinickia symbiotica</name>
    <dbReference type="NCBI Taxonomy" id="863227"/>
    <lineage>
        <taxon>Bacteria</taxon>
        <taxon>Pseudomonadati</taxon>
        <taxon>Pseudomonadota</taxon>
        <taxon>Betaproteobacteria</taxon>
        <taxon>Burkholderiales</taxon>
        <taxon>Burkholderiaceae</taxon>
        <taxon>Trinickia</taxon>
    </lineage>
</organism>
<gene>
    <name evidence="2" type="ORF">C0Z20_30710</name>
</gene>
<protein>
    <submittedName>
        <fullName evidence="2">Uncharacterized protein</fullName>
    </submittedName>
</protein>
<comment type="caution">
    <text evidence="2">The sequence shown here is derived from an EMBL/GenBank/DDBJ whole genome shotgun (WGS) entry which is preliminary data.</text>
</comment>
<keyword evidence="3" id="KW-1185">Reference proteome</keyword>
<sequence length="115" mass="12639">MSLRDKLQAVSAKSAKPHTDTQPKAQEPSGTFFEAPAAQEPKPNGEGIAQKLLSIIGVQRQDTYVPSTHRAALSDDLLAAMPPPGTLARKLWARECLIDEQRRELADLQQRGLIR</sequence>
<name>A0A2N7WJK6_9BURK</name>
<dbReference type="Proteomes" id="UP000235777">
    <property type="component" value="Unassembled WGS sequence"/>
</dbReference>